<dbReference type="CDD" id="cd10207">
    <property type="entry name" value="ASKHA_NBD_Arp10"/>
    <property type="match status" value="1"/>
</dbReference>
<dbReference type="InterPro" id="IPR004000">
    <property type="entry name" value="Actin"/>
</dbReference>
<keyword evidence="4" id="KW-1185">Reference proteome</keyword>
<name>V3ZN10_LOTGI</name>
<dbReference type="Gene3D" id="3.30.420.40">
    <property type="match status" value="2"/>
</dbReference>
<dbReference type="Gene3D" id="3.90.640.10">
    <property type="entry name" value="Actin, Chain A, domain 4"/>
    <property type="match status" value="1"/>
</dbReference>
<sequence length="403" mass="44583">MPLYEGLAYNTDKTVVVLDIGRAYTKCGIAADAAPRCIIPSVVVNPTTGKQSKLWSFSNTEELYDNLKDFLFKLYFRRLLVNPKDRPVVVVESLLCPTAFKETLAKVLYKHYEVSCVLFAPCHMLSLLTIGGNIGLAIDVGYEETVVIPVYEGIPVLKAWQALPLGGSAIHNRMQAQLLEHGTIKGDDGQSKPVASNPEILTEDVLEDIKVRCCFVTNTKRASLIQDVTVYGGDVNKLPAPPPGVDYPIGGSSLLHVSGKIREHSAEVLFEHDNDERSIITIILDSLIECPVDTRKQLAENVIIMGGTAMMPGFHHRLKTELYEHLKLPKYQQEYGIKQFRFHQPPAKENFTAWLGGSMIGALETLSSRSLSREAYLQSGKVPDWCVGVSNADLEIKSPTKKT</sequence>
<reference evidence="3 4" key="1">
    <citation type="journal article" date="2013" name="Nature">
        <title>Insights into bilaterian evolution from three spiralian genomes.</title>
        <authorList>
            <person name="Simakov O."/>
            <person name="Marletaz F."/>
            <person name="Cho S.J."/>
            <person name="Edsinger-Gonzales E."/>
            <person name="Havlak P."/>
            <person name="Hellsten U."/>
            <person name="Kuo D.H."/>
            <person name="Larsson T."/>
            <person name="Lv J."/>
            <person name="Arendt D."/>
            <person name="Savage R."/>
            <person name="Osoegawa K."/>
            <person name="de Jong P."/>
            <person name="Grimwood J."/>
            <person name="Chapman J.A."/>
            <person name="Shapiro H."/>
            <person name="Aerts A."/>
            <person name="Otillar R.P."/>
            <person name="Terry A.Y."/>
            <person name="Boore J.L."/>
            <person name="Grigoriev I.V."/>
            <person name="Lindberg D.R."/>
            <person name="Seaver E.C."/>
            <person name="Weisblat D.A."/>
            <person name="Putnam N.H."/>
            <person name="Rokhsar D.S."/>
        </authorList>
    </citation>
    <scope>NUCLEOTIDE SEQUENCE [LARGE SCALE GENOMIC DNA]</scope>
</reference>
<dbReference type="InterPro" id="IPR043129">
    <property type="entry name" value="ATPase_NBD"/>
</dbReference>
<evidence type="ECO:0000313" key="3">
    <source>
        <dbReference type="EMBL" id="ESO85707.1"/>
    </source>
</evidence>
<evidence type="ECO:0000256" key="2">
    <source>
        <dbReference type="RuleBase" id="RU000487"/>
    </source>
</evidence>
<comment type="similarity">
    <text evidence="2">Belongs to the actin family.</text>
</comment>
<evidence type="ECO:0008006" key="5">
    <source>
        <dbReference type="Google" id="ProtNLM"/>
    </source>
</evidence>
<dbReference type="Pfam" id="PF00022">
    <property type="entry name" value="Actin"/>
    <property type="match status" value="1"/>
</dbReference>
<comment type="function">
    <text evidence="1">Actins are highly conserved proteins that are involved in various types of cell motility and are ubiquitously expressed in all eukaryotic cells.</text>
</comment>
<dbReference type="HOGENOM" id="CLU_027965_2_1_1"/>
<dbReference type="Proteomes" id="UP000030746">
    <property type="component" value="Unassembled WGS sequence"/>
</dbReference>
<dbReference type="AlphaFoldDB" id="V3ZN10"/>
<dbReference type="OrthoDB" id="337660at2759"/>
<evidence type="ECO:0000313" key="4">
    <source>
        <dbReference type="Proteomes" id="UP000030746"/>
    </source>
</evidence>
<dbReference type="CTD" id="20246254"/>
<dbReference type="SUPFAM" id="SSF53067">
    <property type="entry name" value="Actin-like ATPase domain"/>
    <property type="match status" value="2"/>
</dbReference>
<dbReference type="SMART" id="SM00268">
    <property type="entry name" value="ACTIN"/>
    <property type="match status" value="1"/>
</dbReference>
<dbReference type="OMA" id="WERDNDN"/>
<dbReference type="PANTHER" id="PTHR11937">
    <property type="entry name" value="ACTIN"/>
    <property type="match status" value="1"/>
</dbReference>
<dbReference type="EMBL" id="KB203274">
    <property type="protein sequence ID" value="ESO85707.1"/>
    <property type="molecule type" value="Genomic_DNA"/>
</dbReference>
<evidence type="ECO:0000256" key="1">
    <source>
        <dbReference type="ARBA" id="ARBA00003520"/>
    </source>
</evidence>
<accession>V3ZN10</accession>
<dbReference type="GeneID" id="20246254"/>
<dbReference type="RefSeq" id="XP_009063942.1">
    <property type="nucleotide sequence ID" value="XM_009065694.1"/>
</dbReference>
<proteinExistence type="inferred from homology"/>
<dbReference type="KEGG" id="lgi:LOTGIDRAFT_210889"/>
<dbReference type="STRING" id="225164.V3ZN10"/>
<gene>
    <name evidence="3" type="ORF">LOTGIDRAFT_210889</name>
</gene>
<organism evidence="3 4">
    <name type="scientific">Lottia gigantea</name>
    <name type="common">Giant owl limpet</name>
    <dbReference type="NCBI Taxonomy" id="225164"/>
    <lineage>
        <taxon>Eukaryota</taxon>
        <taxon>Metazoa</taxon>
        <taxon>Spiralia</taxon>
        <taxon>Lophotrochozoa</taxon>
        <taxon>Mollusca</taxon>
        <taxon>Gastropoda</taxon>
        <taxon>Patellogastropoda</taxon>
        <taxon>Lottioidea</taxon>
        <taxon>Lottiidae</taxon>
        <taxon>Lottia</taxon>
    </lineage>
</organism>
<protein>
    <recommendedName>
        <fullName evidence="5">Actin-related protein 10</fullName>
    </recommendedName>
</protein>